<feature type="transmembrane region" description="Helical" evidence="8">
    <location>
        <begin position="148"/>
        <end position="167"/>
    </location>
</feature>
<dbReference type="Ensembl" id="ENSELUT00000029685.3">
    <property type="protein sequence ID" value="ENSELUP00000038861.2"/>
    <property type="gene ID" value="ENSELUG00000018835.3"/>
</dbReference>
<keyword evidence="11" id="KW-1185">Reference proteome</keyword>
<sequence>MTSTLQTLAFKLAPPPQDLTPERLDGCEETGRRYKVVPSVVCSMCCLFGIIYCFFGYRCFKAVMFLTGLMFGSVIIFMLCYKERVLDTQLSVEASVGIGLGIGTLCGLVTMLVRSVGLFMVGLLLGLLVAVATLAGMEELSNSPPRTVWVPLGVLLGLGMLFAVLTLQWQRFFTTVSTAVFGAAVITVALDYFVELFALVLYMYERIKATARDRPVCWVTWVVLGVWPALTLLGVLIQWKVTAEGYSHTKVIISRQQRRVQLMRIRQKEQRESSRKKKKKHQRDSIHSSHPPKPLHPEPAYRRKPNPIRRFDGDVLSPSYIQNFRDRQGEGRPHPGGVRLAGGGPHTLVDVDYDCGSTTPLTAAAGPSLQV</sequence>
<dbReference type="Pfam" id="PF13886">
    <property type="entry name" value="TM7S3_TM198"/>
    <property type="match status" value="1"/>
</dbReference>
<accession>A0A3P9ACE6</accession>
<feature type="region of interest" description="Disordered" evidence="7">
    <location>
        <begin position="264"/>
        <end position="314"/>
    </location>
</feature>
<evidence type="ECO:0000256" key="4">
    <source>
        <dbReference type="ARBA" id="ARBA00022989"/>
    </source>
</evidence>
<dbReference type="RefSeq" id="XP_010884834.2">
    <property type="nucleotide sequence ID" value="XM_010886532.5"/>
</dbReference>
<evidence type="ECO:0000256" key="5">
    <source>
        <dbReference type="ARBA" id="ARBA00023136"/>
    </source>
</evidence>
<keyword evidence="3 8" id="KW-0812">Transmembrane</keyword>
<reference evidence="10" key="2">
    <citation type="submission" date="2020-02" db="EMBL/GenBank/DDBJ databases">
        <title>Esox lucius (northern pike) genome, fEsoLuc1, primary haplotype.</title>
        <authorList>
            <person name="Myers G."/>
            <person name="Karagic N."/>
            <person name="Meyer A."/>
            <person name="Pippel M."/>
            <person name="Reichard M."/>
            <person name="Winkler S."/>
            <person name="Tracey A."/>
            <person name="Sims Y."/>
            <person name="Howe K."/>
            <person name="Rhie A."/>
            <person name="Formenti G."/>
            <person name="Durbin R."/>
            <person name="Fedrigo O."/>
            <person name="Jarvis E.D."/>
        </authorList>
    </citation>
    <scope>NUCLEOTIDE SEQUENCE [LARGE SCALE GENOMIC DNA]</scope>
</reference>
<feature type="transmembrane region" description="Helical" evidence="8">
    <location>
        <begin position="216"/>
        <end position="239"/>
    </location>
</feature>
<dbReference type="AlphaFoldDB" id="A0A3P9ACE6"/>
<reference evidence="10" key="4">
    <citation type="submission" date="2025-09" db="UniProtKB">
        <authorList>
            <consortium name="Ensembl"/>
        </authorList>
    </citation>
    <scope>IDENTIFICATION</scope>
</reference>
<feature type="transmembrane region" description="Helical" evidence="8">
    <location>
        <begin position="179"/>
        <end position="204"/>
    </location>
</feature>
<feature type="transmembrane region" description="Helical" evidence="8">
    <location>
        <begin position="36"/>
        <end position="57"/>
    </location>
</feature>
<feature type="domain" description="TM7S3/TM198-like" evidence="9">
    <location>
        <begin position="42"/>
        <end position="239"/>
    </location>
</feature>
<proteinExistence type="inferred from homology"/>
<dbReference type="RefSeq" id="XP_010884833.2">
    <property type="nucleotide sequence ID" value="XM_010886531.5"/>
</dbReference>
<feature type="transmembrane region" description="Helical" evidence="8">
    <location>
        <begin position="118"/>
        <end position="136"/>
    </location>
</feature>
<evidence type="ECO:0000256" key="1">
    <source>
        <dbReference type="ARBA" id="ARBA00004141"/>
    </source>
</evidence>
<name>A0A3P9ACE6_ESOLU</name>
<dbReference type="InterPro" id="IPR025256">
    <property type="entry name" value="TM7S3/TM198-like_dom"/>
</dbReference>
<evidence type="ECO:0000256" key="8">
    <source>
        <dbReference type="SAM" id="Phobius"/>
    </source>
</evidence>
<dbReference type="PANTHER" id="PTHR31247">
    <property type="entry name" value="TRANSMEMBRANE PROTEIN 198 FAMILY MEMBER"/>
    <property type="match status" value="1"/>
</dbReference>
<evidence type="ECO:0000259" key="9">
    <source>
        <dbReference type="Pfam" id="PF13886"/>
    </source>
</evidence>
<evidence type="ECO:0000256" key="7">
    <source>
        <dbReference type="SAM" id="MobiDB-lite"/>
    </source>
</evidence>
<organism evidence="10 11">
    <name type="scientific">Esox lucius</name>
    <name type="common">Northern pike</name>
    <dbReference type="NCBI Taxonomy" id="8010"/>
    <lineage>
        <taxon>Eukaryota</taxon>
        <taxon>Metazoa</taxon>
        <taxon>Chordata</taxon>
        <taxon>Craniata</taxon>
        <taxon>Vertebrata</taxon>
        <taxon>Euteleostomi</taxon>
        <taxon>Actinopterygii</taxon>
        <taxon>Neopterygii</taxon>
        <taxon>Teleostei</taxon>
        <taxon>Protacanthopterygii</taxon>
        <taxon>Esociformes</taxon>
        <taxon>Esocidae</taxon>
        <taxon>Esox</taxon>
    </lineage>
</organism>
<dbReference type="STRING" id="8010.ENSELUP00000038861"/>
<evidence type="ECO:0000313" key="10">
    <source>
        <dbReference type="Ensembl" id="ENSELUP00000038861.2"/>
    </source>
</evidence>
<dbReference type="GeneID" id="105019950"/>
<keyword evidence="5 8" id="KW-0472">Membrane</keyword>
<feature type="transmembrane region" description="Helical" evidence="8">
    <location>
        <begin position="93"/>
        <end position="112"/>
    </location>
</feature>
<dbReference type="OMA" id="KQLHAEP"/>
<reference evidence="10" key="3">
    <citation type="submission" date="2025-08" db="UniProtKB">
        <authorList>
            <consortium name="Ensembl"/>
        </authorList>
    </citation>
    <scope>IDENTIFICATION</scope>
</reference>
<evidence type="ECO:0000256" key="3">
    <source>
        <dbReference type="ARBA" id="ARBA00022692"/>
    </source>
</evidence>
<dbReference type="InParanoid" id="A0A3P9ACE6"/>
<feature type="transmembrane region" description="Helical" evidence="8">
    <location>
        <begin position="63"/>
        <end position="81"/>
    </location>
</feature>
<dbReference type="GO" id="GO:0005886">
    <property type="term" value="C:plasma membrane"/>
    <property type="evidence" value="ECO:0007669"/>
    <property type="project" value="TreeGrafter"/>
</dbReference>
<dbReference type="PANTHER" id="PTHR31247:SF16">
    <property type="entry name" value="TRANSMEMBRANE PROTEIN 198-B"/>
    <property type="match status" value="1"/>
</dbReference>
<dbReference type="OrthoDB" id="115781at2759"/>
<dbReference type="InterPro" id="IPR040236">
    <property type="entry name" value="TMEM198"/>
</dbReference>
<dbReference type="Bgee" id="ENSELUG00000018835">
    <property type="expression patterns" value="Expressed in brain and 10 other cell types or tissues"/>
</dbReference>
<dbReference type="RefSeq" id="XP_019898002.2">
    <property type="nucleotide sequence ID" value="XM_020042443.3"/>
</dbReference>
<evidence type="ECO:0000256" key="6">
    <source>
        <dbReference type="ARBA" id="ARBA00049737"/>
    </source>
</evidence>
<dbReference type="RefSeq" id="XP_019898003.2">
    <property type="nucleotide sequence ID" value="XM_020042444.3"/>
</dbReference>
<comment type="similarity">
    <text evidence="2">Belongs to the TMEM198 family.</text>
</comment>
<dbReference type="GO" id="GO:0090263">
    <property type="term" value="P:positive regulation of canonical Wnt signaling pathway"/>
    <property type="evidence" value="ECO:0007669"/>
    <property type="project" value="TreeGrafter"/>
</dbReference>
<comment type="subcellular location">
    <subcellularLocation>
        <location evidence="1">Membrane</location>
        <topology evidence="1">Multi-pass membrane protein</topology>
    </subcellularLocation>
</comment>
<reference evidence="11" key="1">
    <citation type="journal article" date="2014" name="PLoS ONE">
        <title>The genome and linkage map of the northern pike (Esox lucius): conserved synteny revealed between the salmonid sister group and the Neoteleostei.</title>
        <authorList>
            <person name="Rondeau E.B."/>
            <person name="Minkley D.R."/>
            <person name="Leong J.S."/>
            <person name="Messmer A.M."/>
            <person name="Jantzen J.R."/>
            <person name="von Schalburg K.R."/>
            <person name="Lemon C."/>
            <person name="Bird N.H."/>
            <person name="Koop B.F."/>
        </authorList>
    </citation>
    <scope>NUCLEOTIDE SEQUENCE</scope>
</reference>
<protein>
    <recommendedName>
        <fullName evidence="6">Transmembrane protein 198</fullName>
    </recommendedName>
</protein>
<keyword evidence="4 8" id="KW-1133">Transmembrane helix</keyword>
<dbReference type="KEGG" id="els:105019950"/>
<dbReference type="Proteomes" id="UP000265140">
    <property type="component" value="Chromosome 22"/>
</dbReference>
<dbReference type="FunCoup" id="A0A3P9ACE6">
    <property type="interactions" value="312"/>
</dbReference>
<dbReference type="GeneTree" id="ENSGT00390000016940"/>
<evidence type="ECO:0000256" key="2">
    <source>
        <dbReference type="ARBA" id="ARBA00006244"/>
    </source>
</evidence>
<dbReference type="GO" id="GO:0031410">
    <property type="term" value="C:cytoplasmic vesicle"/>
    <property type="evidence" value="ECO:0007669"/>
    <property type="project" value="TreeGrafter"/>
</dbReference>
<evidence type="ECO:0000313" key="11">
    <source>
        <dbReference type="Proteomes" id="UP000265140"/>
    </source>
</evidence>